<reference evidence="3 4" key="1">
    <citation type="submission" date="2018-11" db="EMBL/GenBank/DDBJ databases">
        <title>Species Designations Belie Phenotypic and Genotypic Heterogeneity in Oral Streptococci.</title>
        <authorList>
            <person name="Velsko I."/>
        </authorList>
    </citation>
    <scope>NUCLEOTIDE SEQUENCE [LARGE SCALE GENOMIC DNA]</scope>
    <source>
        <strain evidence="3 4">BCC05</strain>
    </source>
</reference>
<proteinExistence type="predicted"/>
<evidence type="ECO:0000313" key="3">
    <source>
        <dbReference type="EMBL" id="RSK21261.1"/>
    </source>
</evidence>
<feature type="coiled-coil region" evidence="1">
    <location>
        <begin position="411"/>
        <end position="438"/>
    </location>
</feature>
<accession>A0A428IU57</accession>
<dbReference type="InterPro" id="IPR007119">
    <property type="entry name" value="Phage_tail_spike_N"/>
</dbReference>
<feature type="domain" description="Peptidase S74" evidence="2">
    <location>
        <begin position="1104"/>
        <end position="1194"/>
    </location>
</feature>
<dbReference type="RefSeq" id="WP_125458438.1">
    <property type="nucleotide sequence ID" value="NZ_RMVN01000008.1"/>
</dbReference>
<dbReference type="PROSITE" id="PS51688">
    <property type="entry name" value="ICA"/>
    <property type="match status" value="1"/>
</dbReference>
<dbReference type="AlphaFoldDB" id="A0A428IU57"/>
<evidence type="ECO:0000256" key="1">
    <source>
        <dbReference type="SAM" id="Coils"/>
    </source>
</evidence>
<protein>
    <submittedName>
        <fullName evidence="3">Prophage endopeptidase tail</fullName>
    </submittedName>
</protein>
<dbReference type="Proteomes" id="UP000269220">
    <property type="component" value="Unassembled WGS sequence"/>
</dbReference>
<dbReference type="EMBL" id="RMVN01000008">
    <property type="protein sequence ID" value="RSK21261.1"/>
    <property type="molecule type" value="Genomic_DNA"/>
</dbReference>
<comment type="caution">
    <text evidence="3">The sequence shown here is derived from an EMBL/GenBank/DDBJ whole genome shotgun (WGS) entry which is preliminary data.</text>
</comment>
<name>A0A428IU57_STROR</name>
<evidence type="ECO:0000313" key="4">
    <source>
        <dbReference type="Proteomes" id="UP000269220"/>
    </source>
</evidence>
<dbReference type="Pfam" id="PF06605">
    <property type="entry name" value="Prophage_tail"/>
    <property type="match status" value="1"/>
</dbReference>
<dbReference type="NCBIfam" id="TIGR01665">
    <property type="entry name" value="put_anti_recept"/>
    <property type="match status" value="1"/>
</dbReference>
<gene>
    <name evidence="3" type="ORF">D8800_06970</name>
</gene>
<dbReference type="InterPro" id="IPR030392">
    <property type="entry name" value="S74_ICA"/>
</dbReference>
<dbReference type="Pfam" id="PF13884">
    <property type="entry name" value="Peptidase_S74"/>
    <property type="match status" value="1"/>
</dbReference>
<sequence length="1194" mass="134603">MIYLFNQTEELIDVIDEASLAEFTHTIELNQFDRASFEIPVDYKPNIIKEAQFFGFQSRDRAFCLFRISEKSYDIGLTIQGIDRAESDLHSFIIEDKRPGGNASDVLREILKGTGYQLGNIDGLTINGNMSFYYISVRQALVKLIESYACEFRVRYTFVENKIIGRYIDLNQRFGRKTGHQFEYGSNILNITYEESSDEVVTALIGRGKGEQSTDETGEATGGYGRRIQFKDVVWSVSKGDPVDKPAGQNYVANETARNIYGLHQNGVIKHRFGVYTNEDIEDPVELLKATYKELQRLSVPIVTFKANLLDLANAIEQDIWIGDSVGIVRDQIGIAFEARIHKLIIDKLDDNRSVVELGDYQTLQAKDRSTRQQAIKEAVSGFSEGLIEEAIANEVERRNKEFDEKIRVNKLEFDNELQRAKERAEEVKRQISSEIDKKFQSFDNAAINEAKRKAEEALRSAGASSSLAQEAKRIGEQARADITNLQASSQNALSHIEAFKTQYGTKLNEVKSTADGLFTKMGAVETYINKDGQRQESLQRYARDESARQATAVREQISRDYVGKSTYQEDVRGLERKFEAITNPQNGSIATQIANYKTAVDGRFTEITSMISGKANQVDFQQVRETSRLYERIIGSNENDISNKVARMALTSQLFQVEVAKSLGSDNNLIIRSKSMDRHTLVNEGNTKRVFVNNGVFSIRCTDNSGYTFAGFTLPLYIGQMAKGETYTLNFKYRIMGRLDHNFTVVAKNHRTNETAISSDVATSSTAVSSNWQEFNETYNISRDFEFGNSELYPLYFYLAKNGWIEIKEVMLVRANQTNGYKASQLDDMSEAVRTVQSQLAGSWSVQNLTSAGALVSQINATNNQILIEAEKIRLKGKTLLDELTAIQGYFKRLFVGEGAFAKLNAEIIGSKTITADKLIMDQAMARMFVSSNIFTDMLAAKEAFINKLRSVVVTATLLEGYKGKIGGFQIGTHEKDPNSYWLTGLNQFKVGMSNGQGRQFQTAFWANWGNDWGKPGPLSWYVTLEGKMFCRNDAAFHRVVDFSNTSIINFYGSNNFHKNIEMKGGTEIYGTGRSPRENGKNAVVWWNQVGDGTVKYWIDKVSDRRLKRDIIDTDVNAINKINQLKMVAFDFIKTGKHEEIGLIAQEVEAILPSAISQNPENPDGYLHIDYTAFVPYLIKAIQELNQKLEEIA</sequence>
<keyword evidence="1" id="KW-0175">Coiled coil</keyword>
<dbReference type="InterPro" id="IPR010572">
    <property type="entry name" value="Tail_dom"/>
</dbReference>
<evidence type="ECO:0000259" key="2">
    <source>
        <dbReference type="PROSITE" id="PS51688"/>
    </source>
</evidence>
<organism evidence="3 4">
    <name type="scientific">Streptococcus oralis</name>
    <dbReference type="NCBI Taxonomy" id="1303"/>
    <lineage>
        <taxon>Bacteria</taxon>
        <taxon>Bacillati</taxon>
        <taxon>Bacillota</taxon>
        <taxon>Bacilli</taxon>
        <taxon>Lactobacillales</taxon>
        <taxon>Streptococcaceae</taxon>
        <taxon>Streptococcus</taxon>
    </lineage>
</organism>